<feature type="transmembrane region" description="Helical" evidence="1">
    <location>
        <begin position="49"/>
        <end position="74"/>
    </location>
</feature>
<dbReference type="RefSeq" id="WP_378303602.1">
    <property type="nucleotide sequence ID" value="NZ_JBHTJA010000073.1"/>
</dbReference>
<feature type="transmembrane region" description="Helical" evidence="1">
    <location>
        <begin position="86"/>
        <end position="104"/>
    </location>
</feature>
<comment type="caution">
    <text evidence="2">The sequence shown here is derived from an EMBL/GenBank/DDBJ whole genome shotgun (WGS) entry which is preliminary data.</text>
</comment>
<keyword evidence="3" id="KW-1185">Reference proteome</keyword>
<evidence type="ECO:0000313" key="3">
    <source>
        <dbReference type="Proteomes" id="UP001596972"/>
    </source>
</evidence>
<dbReference type="Proteomes" id="UP001596972">
    <property type="component" value="Unassembled WGS sequence"/>
</dbReference>
<feature type="transmembrane region" description="Helical" evidence="1">
    <location>
        <begin position="110"/>
        <end position="128"/>
    </location>
</feature>
<protein>
    <submittedName>
        <fullName evidence="2">Uncharacterized protein</fullName>
    </submittedName>
</protein>
<dbReference type="EMBL" id="JBHTJA010000073">
    <property type="protein sequence ID" value="MFD0904097.1"/>
    <property type="molecule type" value="Genomic_DNA"/>
</dbReference>
<accession>A0ABW3EXL1</accession>
<organism evidence="2 3">
    <name type="scientific">Actinomadura sediminis</name>
    <dbReference type="NCBI Taxonomy" id="1038904"/>
    <lineage>
        <taxon>Bacteria</taxon>
        <taxon>Bacillati</taxon>
        <taxon>Actinomycetota</taxon>
        <taxon>Actinomycetes</taxon>
        <taxon>Streptosporangiales</taxon>
        <taxon>Thermomonosporaceae</taxon>
        <taxon>Actinomadura</taxon>
    </lineage>
</organism>
<evidence type="ECO:0000256" key="1">
    <source>
        <dbReference type="SAM" id="Phobius"/>
    </source>
</evidence>
<keyword evidence="1" id="KW-1133">Transmembrane helix</keyword>
<feature type="transmembrane region" description="Helical" evidence="1">
    <location>
        <begin position="140"/>
        <end position="159"/>
    </location>
</feature>
<reference evidence="3" key="1">
    <citation type="journal article" date="2019" name="Int. J. Syst. Evol. Microbiol.">
        <title>The Global Catalogue of Microorganisms (GCM) 10K type strain sequencing project: providing services to taxonomists for standard genome sequencing and annotation.</title>
        <authorList>
            <consortium name="The Broad Institute Genomics Platform"/>
            <consortium name="The Broad Institute Genome Sequencing Center for Infectious Disease"/>
            <person name="Wu L."/>
            <person name="Ma J."/>
        </authorList>
    </citation>
    <scope>NUCLEOTIDE SEQUENCE [LARGE SCALE GENOMIC DNA]</scope>
    <source>
        <strain evidence="3">JCM 31202</strain>
    </source>
</reference>
<evidence type="ECO:0000313" key="2">
    <source>
        <dbReference type="EMBL" id="MFD0904097.1"/>
    </source>
</evidence>
<keyword evidence="1" id="KW-0812">Transmembrane</keyword>
<keyword evidence="1" id="KW-0472">Membrane</keyword>
<name>A0ABW3EXL1_9ACTN</name>
<proteinExistence type="predicted"/>
<gene>
    <name evidence="2" type="ORF">ACFQ11_27190</name>
</gene>
<sequence>MASKTTEANALAAGGMLFLLLRLLAVAHYDWHVAFALAETVDFGDVIGVLVGTFLGAGTWTGVLLALVLPFAVARHVRHVREGNWRPHRTVLLAVLIAVFTAALVTLRAWPALLIVLAVGTAVFAVMWRRGPLKPYLDGVFAHLGVVGWAAFLALGGLTDTVWVPEQHLRLRDGSTLTGYVMEVHSPYTEVLTADDREIRFLMTGDVVSRTEAVRD</sequence>